<proteinExistence type="predicted"/>
<reference evidence="1" key="1">
    <citation type="submission" date="2010-05" db="EMBL/GenBank/DDBJ databases">
        <authorList>
            <person name="Genoscope - CEA"/>
        </authorList>
    </citation>
    <scope>NUCLEOTIDE SEQUENCE</scope>
</reference>
<gene>
    <name evidence="1" type="ORF">S18_1082_0001</name>
</gene>
<protein>
    <submittedName>
        <fullName evidence="1">Uncharacterized protein</fullName>
    </submittedName>
</protein>
<dbReference type="AlphaFoldDB" id="F4MMI8"/>
<dbReference type="EMBL" id="FQ032819">
    <property type="protein sequence ID" value="CBL87351.1"/>
    <property type="molecule type" value="Genomic_DNA"/>
</dbReference>
<name>F4MMI8_9BACT</name>
<accession>F4MMI8</accession>
<evidence type="ECO:0000313" key="1">
    <source>
        <dbReference type="EMBL" id="CBL87351.1"/>
    </source>
</evidence>
<organism evidence="1">
    <name type="scientific">uncultured Flavobacteriia bacterium</name>
    <dbReference type="NCBI Taxonomy" id="212695"/>
    <lineage>
        <taxon>Bacteria</taxon>
        <taxon>Pseudomonadati</taxon>
        <taxon>Bacteroidota</taxon>
        <taxon>Flavobacteriia</taxon>
        <taxon>environmental samples</taxon>
    </lineage>
</organism>
<sequence>MGCLMSELTHINCVALTARFPVGKPVVPAALMNRPTRTPCGRPGRRPILMFDSLSSNFCHSSAYYHLFRRSNQAFKGTNNCLKKITPRPATHRSTVVIH</sequence>
<reference evidence="1" key="2">
    <citation type="journal article" date="2012" name="Environ. Microbiol.">
        <title>Genomic content of uncultured Bacteroidetes from contrasting oceanic provinces in the North Atlantic Ocean.</title>
        <authorList>
            <person name="Gomez-Pereira P.R."/>
            <person name="Schuler M."/>
            <person name="Fuchs B.M."/>
            <person name="Bennke C."/>
            <person name="Teeling H."/>
            <person name="Waldmann J."/>
            <person name="Richter M."/>
            <person name="Barbe V."/>
            <person name="Bataille E."/>
            <person name="Glockner F.O."/>
            <person name="Amann R."/>
        </authorList>
    </citation>
    <scope>NUCLEOTIDE SEQUENCE</scope>
</reference>